<proteinExistence type="predicted"/>
<keyword evidence="1" id="KW-0472">Membrane</keyword>
<keyword evidence="1" id="KW-0812">Transmembrane</keyword>
<protein>
    <submittedName>
        <fullName evidence="2">Putative product</fullName>
    </submittedName>
</protein>
<evidence type="ECO:0000256" key="1">
    <source>
        <dbReference type="SAM" id="Phobius"/>
    </source>
</evidence>
<name>A0A6M2DZR2_XENCH</name>
<accession>A0A6M2DZR2</accession>
<keyword evidence="1" id="KW-1133">Transmembrane helix</keyword>
<feature type="transmembrane region" description="Helical" evidence="1">
    <location>
        <begin position="40"/>
        <end position="61"/>
    </location>
</feature>
<reference evidence="2" key="1">
    <citation type="submission" date="2020-03" db="EMBL/GenBank/DDBJ databases">
        <title>Transcriptomic Profiling of the Digestive Tract of the Rat Flea, Xenopsylla cheopis, Following Blood Feeding and Infection with Yersinia pestis.</title>
        <authorList>
            <person name="Bland D.M."/>
            <person name="Martens C.A."/>
            <person name="Virtaneva K."/>
            <person name="Kanakabandi K."/>
            <person name="Long D."/>
            <person name="Rosenke R."/>
            <person name="Saturday G.A."/>
            <person name="Hoyt F.H."/>
            <person name="Bruno D.P."/>
            <person name="Ribeiro J.M.C."/>
            <person name="Hinnebusch J."/>
        </authorList>
    </citation>
    <scope>NUCLEOTIDE SEQUENCE</scope>
</reference>
<sequence length="94" mass="10657">MITFDLSMFIFMSYFFPTSTILFSINCSPPSVLEITTRSSAYFMVLIFLPPSVKSLMFSIVSLTSHSPYRLNRIGDMGHPWRTLLPISTLLVSP</sequence>
<feature type="transmembrane region" description="Helical" evidence="1">
    <location>
        <begin position="6"/>
        <end position="28"/>
    </location>
</feature>
<evidence type="ECO:0000313" key="2">
    <source>
        <dbReference type="EMBL" id="NOV51855.1"/>
    </source>
</evidence>
<dbReference type="AlphaFoldDB" id="A0A6M2DZR2"/>
<organism evidence="2">
    <name type="scientific">Xenopsylla cheopis</name>
    <name type="common">Oriental rat flea</name>
    <name type="synonym">Pulex cheopis</name>
    <dbReference type="NCBI Taxonomy" id="163159"/>
    <lineage>
        <taxon>Eukaryota</taxon>
        <taxon>Metazoa</taxon>
        <taxon>Ecdysozoa</taxon>
        <taxon>Arthropoda</taxon>
        <taxon>Hexapoda</taxon>
        <taxon>Insecta</taxon>
        <taxon>Pterygota</taxon>
        <taxon>Neoptera</taxon>
        <taxon>Endopterygota</taxon>
        <taxon>Siphonaptera</taxon>
        <taxon>Pulicidae</taxon>
        <taxon>Xenopsyllinae</taxon>
        <taxon>Xenopsylla</taxon>
    </lineage>
</organism>
<dbReference type="EMBL" id="GIIL01008129">
    <property type="protein sequence ID" value="NOV51855.1"/>
    <property type="molecule type" value="Transcribed_RNA"/>
</dbReference>